<dbReference type="GO" id="GO:0051087">
    <property type="term" value="F:protein-folding chaperone binding"/>
    <property type="evidence" value="ECO:0007669"/>
    <property type="project" value="InterPro"/>
</dbReference>
<accession>A0A3D8QEI8</accession>
<evidence type="ECO:0000256" key="2">
    <source>
        <dbReference type="ARBA" id="ARBA00023186"/>
    </source>
</evidence>
<keyword evidence="2" id="KW-0143">Chaperone</keyword>
<dbReference type="InterPro" id="IPR004640">
    <property type="entry name" value="HscB"/>
</dbReference>
<dbReference type="InterPro" id="IPR009073">
    <property type="entry name" value="HscB_oligo_C"/>
</dbReference>
<name>A0A3D8QEI8_9HELO</name>
<sequence length="266" mass="30046">MRSSTISKSQRVYRACEATTRRNFTAGPASASRPTPTSRPACEQCLRQVSNQRRPVRGIQSRFHSSSASSSTSASPTSATSTTPKPQTHYDLFPQTLPRGPPPSGPFKIDVRALRREFLQLQAKAHPDRHAHENKTRAEATSAYINEAFKTLSNPLLRAQYLLSQRGIDVAEDEALKIDDEGLLGMVLEAREEIEEAEHEEELEPLRKTNEERIEMCERRLEAAFAEQEEGGLQRAKEEAVRLRYWVNIRESLDAWEKGKPVVLVH</sequence>
<dbReference type="PANTHER" id="PTHR14021:SF15">
    <property type="entry name" value="IRON-SULFUR CLUSTER CO-CHAPERONE PROTEIN HSCB"/>
    <property type="match status" value="1"/>
</dbReference>
<dbReference type="AlphaFoldDB" id="A0A3D8QEI8"/>
<comment type="caution">
    <text evidence="5">The sequence shown here is derived from an EMBL/GenBank/DDBJ whole genome shotgun (WGS) entry which is preliminary data.</text>
</comment>
<dbReference type="GO" id="GO:0005739">
    <property type="term" value="C:mitochondrion"/>
    <property type="evidence" value="ECO:0007669"/>
    <property type="project" value="TreeGrafter"/>
</dbReference>
<dbReference type="GO" id="GO:0044571">
    <property type="term" value="P:[2Fe-2S] cluster assembly"/>
    <property type="evidence" value="ECO:0007669"/>
    <property type="project" value="InterPro"/>
</dbReference>
<dbReference type="OrthoDB" id="448954at2759"/>
<dbReference type="NCBIfam" id="TIGR00714">
    <property type="entry name" value="hscB"/>
    <property type="match status" value="1"/>
</dbReference>
<evidence type="ECO:0000256" key="3">
    <source>
        <dbReference type="SAM" id="MobiDB-lite"/>
    </source>
</evidence>
<dbReference type="InterPro" id="IPR001623">
    <property type="entry name" value="DnaJ_domain"/>
</dbReference>
<feature type="domain" description="J" evidence="4">
    <location>
        <begin position="88"/>
        <end position="165"/>
    </location>
</feature>
<evidence type="ECO:0000256" key="1">
    <source>
        <dbReference type="ARBA" id="ARBA00010476"/>
    </source>
</evidence>
<dbReference type="PANTHER" id="PTHR14021">
    <property type="entry name" value="IRON-SULFUR CLUSTER CO-CHAPERONE PROTEIN HSCB"/>
    <property type="match status" value="1"/>
</dbReference>
<dbReference type="Proteomes" id="UP000256328">
    <property type="component" value="Unassembled WGS sequence"/>
</dbReference>
<feature type="compositionally biased region" description="Low complexity" evidence="3">
    <location>
        <begin position="65"/>
        <end position="84"/>
    </location>
</feature>
<gene>
    <name evidence="5" type="ORF">BP5796_11727</name>
</gene>
<dbReference type="SUPFAM" id="SSF46565">
    <property type="entry name" value="Chaperone J-domain"/>
    <property type="match status" value="1"/>
</dbReference>
<evidence type="ECO:0000259" key="4">
    <source>
        <dbReference type="PROSITE" id="PS50076"/>
    </source>
</evidence>
<dbReference type="Gene3D" id="1.20.1280.20">
    <property type="entry name" value="HscB, C-terminal domain"/>
    <property type="match status" value="1"/>
</dbReference>
<dbReference type="Pfam" id="PF07743">
    <property type="entry name" value="HSCB_C"/>
    <property type="match status" value="1"/>
</dbReference>
<comment type="similarity">
    <text evidence="1">Belongs to the HscB family.</text>
</comment>
<dbReference type="InterPro" id="IPR036869">
    <property type="entry name" value="J_dom_sf"/>
</dbReference>
<proteinExistence type="inferred from homology"/>
<keyword evidence="6" id="KW-1185">Reference proteome</keyword>
<evidence type="ECO:0000313" key="5">
    <source>
        <dbReference type="EMBL" id="RDW60121.1"/>
    </source>
</evidence>
<feature type="compositionally biased region" description="Polar residues" evidence="3">
    <location>
        <begin position="1"/>
        <end position="10"/>
    </location>
</feature>
<dbReference type="GO" id="GO:0001671">
    <property type="term" value="F:ATPase activator activity"/>
    <property type="evidence" value="ECO:0007669"/>
    <property type="project" value="InterPro"/>
</dbReference>
<dbReference type="Gene3D" id="1.10.287.110">
    <property type="entry name" value="DnaJ domain"/>
    <property type="match status" value="1"/>
</dbReference>
<dbReference type="SUPFAM" id="SSF47144">
    <property type="entry name" value="HSC20 (HSCB), C-terminal oligomerisation domain"/>
    <property type="match status" value="1"/>
</dbReference>
<protein>
    <recommendedName>
        <fullName evidence="4">J domain-containing protein</fullName>
    </recommendedName>
</protein>
<evidence type="ECO:0000313" key="6">
    <source>
        <dbReference type="Proteomes" id="UP000256328"/>
    </source>
</evidence>
<dbReference type="InterPro" id="IPR036386">
    <property type="entry name" value="HscB_C_sf"/>
</dbReference>
<feature type="region of interest" description="Disordered" evidence="3">
    <location>
        <begin position="1"/>
        <end position="106"/>
    </location>
</feature>
<dbReference type="GO" id="GO:0051259">
    <property type="term" value="P:protein complex oligomerization"/>
    <property type="evidence" value="ECO:0007669"/>
    <property type="project" value="InterPro"/>
</dbReference>
<dbReference type="EMBL" id="PDLN01000019">
    <property type="protein sequence ID" value="RDW60121.1"/>
    <property type="molecule type" value="Genomic_DNA"/>
</dbReference>
<dbReference type="PROSITE" id="PS50076">
    <property type="entry name" value="DNAJ_2"/>
    <property type="match status" value="1"/>
</dbReference>
<organism evidence="5 6">
    <name type="scientific">Coleophoma crateriformis</name>
    <dbReference type="NCBI Taxonomy" id="565419"/>
    <lineage>
        <taxon>Eukaryota</taxon>
        <taxon>Fungi</taxon>
        <taxon>Dikarya</taxon>
        <taxon>Ascomycota</taxon>
        <taxon>Pezizomycotina</taxon>
        <taxon>Leotiomycetes</taxon>
        <taxon>Helotiales</taxon>
        <taxon>Dermateaceae</taxon>
        <taxon>Coleophoma</taxon>
    </lineage>
</organism>
<reference evidence="5 6" key="1">
    <citation type="journal article" date="2018" name="IMA Fungus">
        <title>IMA Genome-F 9: Draft genome sequence of Annulohypoxylon stygium, Aspergillus mulundensis, Berkeleyomyces basicola (syn. Thielaviopsis basicola), Ceratocystis smalleyi, two Cercospora beticola strains, Coleophoma cylindrospora, Fusarium fracticaudum, Phialophora cf. hyalina, and Morchella septimelata.</title>
        <authorList>
            <person name="Wingfield B.D."/>
            <person name="Bills G.F."/>
            <person name="Dong Y."/>
            <person name="Huang W."/>
            <person name="Nel W.J."/>
            <person name="Swalarsk-Parry B.S."/>
            <person name="Vaghefi N."/>
            <person name="Wilken P.M."/>
            <person name="An Z."/>
            <person name="de Beer Z.W."/>
            <person name="De Vos L."/>
            <person name="Chen L."/>
            <person name="Duong T.A."/>
            <person name="Gao Y."/>
            <person name="Hammerbacher A."/>
            <person name="Kikkert J.R."/>
            <person name="Li Y."/>
            <person name="Li H."/>
            <person name="Li K."/>
            <person name="Li Q."/>
            <person name="Liu X."/>
            <person name="Ma X."/>
            <person name="Naidoo K."/>
            <person name="Pethybridge S.J."/>
            <person name="Sun J."/>
            <person name="Steenkamp E.T."/>
            <person name="van der Nest M.A."/>
            <person name="van Wyk S."/>
            <person name="Wingfield M.J."/>
            <person name="Xiong C."/>
            <person name="Yue Q."/>
            <person name="Zhang X."/>
        </authorList>
    </citation>
    <scope>NUCLEOTIDE SEQUENCE [LARGE SCALE GENOMIC DNA]</scope>
    <source>
        <strain evidence="5 6">BP5796</strain>
    </source>
</reference>